<dbReference type="Gene3D" id="3.90.1170.40">
    <property type="entry name" value="Molybdopterin biosynthesis MoaE subunit"/>
    <property type="match status" value="1"/>
</dbReference>
<evidence type="ECO:0000256" key="4">
    <source>
        <dbReference type="ARBA" id="ARBA00013858"/>
    </source>
</evidence>
<dbReference type="RefSeq" id="WP_305517396.1">
    <property type="nucleotide sequence ID" value="NZ_JAUPEV010000010.1"/>
</dbReference>
<dbReference type="Proteomes" id="UP001240777">
    <property type="component" value="Unassembled WGS sequence"/>
</dbReference>
<dbReference type="AlphaFoldDB" id="A0AA90TC55"/>
<dbReference type="InterPro" id="IPR003448">
    <property type="entry name" value="Mopterin_biosynth_MoaE"/>
</dbReference>
<evidence type="ECO:0000256" key="3">
    <source>
        <dbReference type="ARBA" id="ARBA00011950"/>
    </source>
</evidence>
<dbReference type="SUPFAM" id="SSF54690">
    <property type="entry name" value="Molybdopterin synthase subunit MoaE"/>
    <property type="match status" value="1"/>
</dbReference>
<dbReference type="GO" id="GO:0006777">
    <property type="term" value="P:Mo-molybdopterin cofactor biosynthetic process"/>
    <property type="evidence" value="ECO:0007669"/>
    <property type="project" value="UniProtKB-KW"/>
</dbReference>
<dbReference type="GO" id="GO:0030366">
    <property type="term" value="F:molybdopterin synthase activity"/>
    <property type="evidence" value="ECO:0007669"/>
    <property type="project" value="UniProtKB-EC"/>
</dbReference>
<comment type="catalytic activity">
    <reaction evidence="11">
        <text>2 [molybdopterin-synthase sulfur-carrier protein]-C-terminal-Gly-aminoethanethioate + cyclic pyranopterin phosphate + H2O = molybdopterin + 2 [molybdopterin-synthase sulfur-carrier protein]-C-terminal Gly-Gly + 2 H(+)</text>
        <dbReference type="Rhea" id="RHEA:26333"/>
        <dbReference type="Rhea" id="RHEA-COMP:12202"/>
        <dbReference type="Rhea" id="RHEA-COMP:19907"/>
        <dbReference type="ChEBI" id="CHEBI:15377"/>
        <dbReference type="ChEBI" id="CHEBI:15378"/>
        <dbReference type="ChEBI" id="CHEBI:58698"/>
        <dbReference type="ChEBI" id="CHEBI:59648"/>
        <dbReference type="ChEBI" id="CHEBI:90778"/>
        <dbReference type="ChEBI" id="CHEBI:232372"/>
        <dbReference type="EC" id="2.8.1.12"/>
    </reaction>
</comment>
<dbReference type="EMBL" id="JAUPEV010000010">
    <property type="protein sequence ID" value="MDO7253553.1"/>
    <property type="molecule type" value="Genomic_DNA"/>
</dbReference>
<protein>
    <recommendedName>
        <fullName evidence="4">Molybdopterin synthase catalytic subunit</fullName>
        <ecNumber evidence="3">2.8.1.12</ecNumber>
    </recommendedName>
    <alternativeName>
        <fullName evidence="9">MPT synthase subunit 2</fullName>
    </alternativeName>
    <alternativeName>
        <fullName evidence="7">Molybdenum cofactor biosynthesis protein E</fullName>
    </alternativeName>
    <alternativeName>
        <fullName evidence="8">Molybdopterin-converting factor large subunit</fullName>
    </alternativeName>
    <alternativeName>
        <fullName evidence="10">Molybdopterin-converting factor subunit 2</fullName>
    </alternativeName>
</protein>
<dbReference type="EC" id="2.8.1.12" evidence="3"/>
<evidence type="ECO:0000256" key="1">
    <source>
        <dbReference type="ARBA" id="ARBA00005046"/>
    </source>
</evidence>
<comment type="caution">
    <text evidence="13">The sequence shown here is derived from an EMBL/GenBank/DDBJ whole genome shotgun (WGS) entry which is preliminary data.</text>
</comment>
<name>A0AA90TC55_9HELI</name>
<reference evidence="12 14" key="3">
    <citation type="journal article" date="2024" name="Syst. Appl. Microbiol.">
        <title>Helicobacter cappadocius sp. nov., from lizards: The first psychrotrophic Helicobacter species.</title>
        <authorList>
            <person name="Aydin F."/>
            <person name="Tarhane S."/>
            <person name="Karakaya E."/>
            <person name="Abay S."/>
            <person name="Kayman T."/>
            <person name="Guran O."/>
            <person name="Bozkurt E."/>
            <person name="Uzum N."/>
            <person name="Avci A."/>
            <person name="Olgun K."/>
            <person name="Jablonski D."/>
            <person name="Guran C."/>
            <person name="Burcin Saticioglu I."/>
        </authorList>
    </citation>
    <scope>NUCLEOTIDE SEQUENCE [LARGE SCALE GENOMIC DNA]</scope>
    <source>
        <strain evidence="12">Faydin-H75</strain>
        <strain evidence="14">faydin-H76</strain>
    </source>
</reference>
<dbReference type="CDD" id="cd00756">
    <property type="entry name" value="MoaE"/>
    <property type="match status" value="1"/>
</dbReference>
<dbReference type="Pfam" id="PF02391">
    <property type="entry name" value="MoaE"/>
    <property type="match status" value="1"/>
</dbReference>
<dbReference type="PANTHER" id="PTHR23404">
    <property type="entry name" value="MOLYBDOPTERIN SYNTHASE RELATED"/>
    <property type="match status" value="1"/>
</dbReference>
<keyword evidence="5" id="KW-0501">Molybdenum cofactor biosynthesis</keyword>
<evidence type="ECO:0000256" key="9">
    <source>
        <dbReference type="ARBA" id="ARBA00030781"/>
    </source>
</evidence>
<sequence>MLEIYEGALPTYEIYQKWELQAKNRNFGAFCVFTGIVREEKQIEGLSFDIYKPLLDKWFCHWEEKAAHQEVVLMMAHSVGDVKNAQSSYMSATMSSHRKIALAIYEDFIEDFKHNAPIWKYDLKDGKRIYAIDRSHHLNGSGILS</sequence>
<dbReference type="EMBL" id="JAUYZK010000010">
    <property type="protein sequence ID" value="MDP2539481.1"/>
    <property type="molecule type" value="Genomic_DNA"/>
</dbReference>
<keyword evidence="15" id="KW-1185">Reference proteome</keyword>
<dbReference type="InterPro" id="IPR036563">
    <property type="entry name" value="MoaE_sf"/>
</dbReference>
<reference evidence="12" key="2">
    <citation type="submission" date="2023-07" db="EMBL/GenBank/DDBJ databases">
        <authorList>
            <person name="Aydin F."/>
            <person name="Tarhane S."/>
            <person name="Saticioglu I.B."/>
            <person name="Karakaya E."/>
            <person name="Abay S."/>
            <person name="Guran O."/>
            <person name="Bozkurt E."/>
            <person name="Uzum N."/>
            <person name="Olgun K."/>
            <person name="Jablonski D."/>
        </authorList>
    </citation>
    <scope>NUCLEOTIDE SEQUENCE</scope>
    <source>
        <strain evidence="12">Faydin-H75</strain>
    </source>
</reference>
<comment type="similarity">
    <text evidence="2">Belongs to the MoaE family.</text>
</comment>
<evidence type="ECO:0000313" key="14">
    <source>
        <dbReference type="Proteomes" id="UP001177258"/>
    </source>
</evidence>
<reference evidence="13 15" key="1">
    <citation type="submission" date="2023-07" db="EMBL/GenBank/DDBJ databases">
        <title>Unpublished Manusciprt.</title>
        <authorList>
            <person name="Aydin F."/>
            <person name="Tarhane S."/>
            <person name="Saticioglu I.B."/>
            <person name="Karakaya E."/>
            <person name="Abay S."/>
            <person name="Guran O."/>
            <person name="Bozkurt E."/>
            <person name="Uzum N."/>
            <person name="Olgun K."/>
            <person name="Jablonski D."/>
        </authorList>
    </citation>
    <scope>NUCLEOTIDE SEQUENCE</scope>
    <source>
        <strain evidence="15">faydin-H75</strain>
        <strain evidence="13">Faydin-H76</strain>
    </source>
</reference>
<evidence type="ECO:0000256" key="8">
    <source>
        <dbReference type="ARBA" id="ARBA00030407"/>
    </source>
</evidence>
<evidence type="ECO:0000256" key="2">
    <source>
        <dbReference type="ARBA" id="ARBA00005426"/>
    </source>
</evidence>
<accession>A0AA90TC55</accession>
<organism evidence="13 14">
    <name type="scientific">Helicobacter cappadocius</name>
    <dbReference type="NCBI Taxonomy" id="3063998"/>
    <lineage>
        <taxon>Bacteria</taxon>
        <taxon>Pseudomonadati</taxon>
        <taxon>Campylobacterota</taxon>
        <taxon>Epsilonproteobacteria</taxon>
        <taxon>Campylobacterales</taxon>
        <taxon>Helicobacteraceae</taxon>
        <taxon>Helicobacter</taxon>
    </lineage>
</organism>
<evidence type="ECO:0000256" key="11">
    <source>
        <dbReference type="ARBA" id="ARBA00049878"/>
    </source>
</evidence>
<dbReference type="Proteomes" id="UP001177258">
    <property type="component" value="Unassembled WGS sequence"/>
</dbReference>
<evidence type="ECO:0000256" key="7">
    <source>
        <dbReference type="ARBA" id="ARBA00029745"/>
    </source>
</evidence>
<gene>
    <name evidence="12" type="ORF">Q5I04_06475</name>
    <name evidence="13" type="ORF">Q5I06_06805</name>
</gene>
<evidence type="ECO:0000256" key="6">
    <source>
        <dbReference type="ARBA" id="ARBA00026066"/>
    </source>
</evidence>
<proteinExistence type="inferred from homology"/>
<evidence type="ECO:0000313" key="12">
    <source>
        <dbReference type="EMBL" id="MDO7253553.1"/>
    </source>
</evidence>
<evidence type="ECO:0000256" key="5">
    <source>
        <dbReference type="ARBA" id="ARBA00023150"/>
    </source>
</evidence>
<comment type="pathway">
    <text evidence="1">Cofactor biosynthesis; molybdopterin biosynthesis.</text>
</comment>
<comment type="subunit">
    <text evidence="6">Heterotetramer of 2 MoaD subunits and 2 MoaE subunits. Also stable as homodimer. The enzyme changes between these two forms during catalysis.</text>
</comment>
<evidence type="ECO:0000256" key="10">
    <source>
        <dbReference type="ARBA" id="ARBA00032474"/>
    </source>
</evidence>
<evidence type="ECO:0000313" key="13">
    <source>
        <dbReference type="EMBL" id="MDP2539481.1"/>
    </source>
</evidence>
<evidence type="ECO:0000313" key="15">
    <source>
        <dbReference type="Proteomes" id="UP001240777"/>
    </source>
</evidence>